<feature type="region of interest" description="Disordered" evidence="1">
    <location>
        <begin position="81"/>
        <end position="160"/>
    </location>
</feature>
<evidence type="ECO:0000313" key="4">
    <source>
        <dbReference type="Proteomes" id="UP000318080"/>
    </source>
</evidence>
<dbReference type="GO" id="GO:0005576">
    <property type="term" value="C:extracellular region"/>
    <property type="evidence" value="ECO:0007669"/>
    <property type="project" value="TreeGrafter"/>
</dbReference>
<comment type="caution">
    <text evidence="3">The sequence shown here is derived from an EMBL/GenBank/DDBJ whole genome shotgun (WGS) entry which is preliminary data.</text>
</comment>
<feature type="compositionally biased region" description="Low complexity" evidence="1">
    <location>
        <begin position="81"/>
        <end position="105"/>
    </location>
</feature>
<dbReference type="EMBL" id="VHIR01000018">
    <property type="protein sequence ID" value="TQE42760.1"/>
    <property type="molecule type" value="Genomic_DNA"/>
</dbReference>
<name>A0A540R4U8_9CORY</name>
<dbReference type="PANTHER" id="PTHR40765">
    <property type="entry name" value="ESX-2 SECRETION SYSTEM ATPASE ECCB2"/>
    <property type="match status" value="1"/>
</dbReference>
<feature type="transmembrane region" description="Helical" evidence="2">
    <location>
        <begin position="44"/>
        <end position="65"/>
    </location>
</feature>
<keyword evidence="2" id="KW-1133">Transmembrane helix</keyword>
<evidence type="ECO:0000256" key="2">
    <source>
        <dbReference type="SAM" id="Phobius"/>
    </source>
</evidence>
<organism evidence="3 4">
    <name type="scientific">Corynebacterium phoceense</name>
    <dbReference type="NCBI Taxonomy" id="1686286"/>
    <lineage>
        <taxon>Bacteria</taxon>
        <taxon>Bacillati</taxon>
        <taxon>Actinomycetota</taxon>
        <taxon>Actinomycetes</taxon>
        <taxon>Mycobacteriales</taxon>
        <taxon>Corynebacteriaceae</taxon>
        <taxon>Corynebacterium</taxon>
    </lineage>
</organism>
<dbReference type="PANTHER" id="PTHR40765:SF2">
    <property type="entry name" value="ESX-2 SECRETION SYSTEM ATPASE ECCB2"/>
    <property type="match status" value="1"/>
</dbReference>
<reference evidence="3 4" key="1">
    <citation type="submission" date="2019-06" db="EMBL/GenBank/DDBJ databases">
        <title>Draft genome of C. phoceense Strain 272.</title>
        <authorList>
            <person name="Pacheco L.G.C."/>
            <person name="Barberis C.M."/>
            <person name="Almuzara M.N."/>
            <person name="Traglia G.M."/>
            <person name="Santos C.S."/>
            <person name="Rocha D.J.P.G."/>
            <person name="Aguiar E.R.G.R."/>
            <person name="Vay C.A."/>
        </authorList>
    </citation>
    <scope>NUCLEOTIDE SEQUENCE [LARGE SCALE GENOMIC DNA]</scope>
    <source>
        <strain evidence="3 4">272</strain>
    </source>
</reference>
<proteinExistence type="predicted"/>
<accession>A0A540R4U8</accession>
<keyword evidence="2" id="KW-0812">Transmembrane</keyword>
<dbReference type="Pfam" id="PF05108">
    <property type="entry name" value="T7SS_ESX1_EccB"/>
    <property type="match status" value="1"/>
</dbReference>
<dbReference type="Proteomes" id="UP000318080">
    <property type="component" value="Unassembled WGS sequence"/>
</dbReference>
<keyword evidence="4" id="KW-1185">Reference proteome</keyword>
<evidence type="ECO:0000313" key="3">
    <source>
        <dbReference type="EMBL" id="TQE42760.1"/>
    </source>
</evidence>
<gene>
    <name evidence="3" type="ORF">EJK80_10725</name>
</gene>
<keyword evidence="2" id="KW-0472">Membrane</keyword>
<dbReference type="AlphaFoldDB" id="A0A540R4U8"/>
<evidence type="ECO:0000256" key="1">
    <source>
        <dbReference type="SAM" id="MobiDB-lite"/>
    </source>
</evidence>
<sequence>MARLRPTTKAQISGHRFLQRRLEHGLVLGDIRMIHDPLARRSRAAWISVGLSVLIAAGAGLIAWLQPNRIRVRNPSSALRRARSSLISTAPSTPSPTSSRPVYSPVRLPMPPPSAPISSPQHRSVCPPGLPMPPASSILHPPAPPGRCARSLRPRTPSPS</sequence>
<dbReference type="InterPro" id="IPR007795">
    <property type="entry name" value="T7SS_EccB"/>
</dbReference>
<protein>
    <submittedName>
        <fullName evidence="3">Uncharacterized protein</fullName>
    </submittedName>
</protein>